<organism evidence="3 4">
    <name type="scientific">Lupinus albus</name>
    <name type="common">White lupine</name>
    <name type="synonym">Lupinus termis</name>
    <dbReference type="NCBI Taxonomy" id="3870"/>
    <lineage>
        <taxon>Eukaryota</taxon>
        <taxon>Viridiplantae</taxon>
        <taxon>Streptophyta</taxon>
        <taxon>Embryophyta</taxon>
        <taxon>Tracheophyta</taxon>
        <taxon>Spermatophyta</taxon>
        <taxon>Magnoliopsida</taxon>
        <taxon>eudicotyledons</taxon>
        <taxon>Gunneridae</taxon>
        <taxon>Pentapetalae</taxon>
        <taxon>rosids</taxon>
        <taxon>fabids</taxon>
        <taxon>Fabales</taxon>
        <taxon>Fabaceae</taxon>
        <taxon>Papilionoideae</taxon>
        <taxon>50 kb inversion clade</taxon>
        <taxon>genistoids sensu lato</taxon>
        <taxon>core genistoids</taxon>
        <taxon>Genisteae</taxon>
        <taxon>Lupinus</taxon>
    </lineage>
</organism>
<comment type="caution">
    <text evidence="3">The sequence shown here is derived from an EMBL/GenBank/DDBJ whole genome shotgun (WGS) entry which is preliminary data.</text>
</comment>
<name>A0A6A4PPG1_LUPAL</name>
<keyword evidence="3" id="KW-0548">Nucleotidyltransferase</keyword>
<reference evidence="4" key="1">
    <citation type="journal article" date="2020" name="Nat. Commun.">
        <title>Genome sequence of the cluster root forming white lupin.</title>
        <authorList>
            <person name="Hufnagel B."/>
            <person name="Marques A."/>
            <person name="Soriano A."/>
            <person name="Marques L."/>
            <person name="Divol F."/>
            <person name="Doumas P."/>
            <person name="Sallet E."/>
            <person name="Mancinotti D."/>
            <person name="Carrere S."/>
            <person name="Marande W."/>
            <person name="Arribat S."/>
            <person name="Keller J."/>
            <person name="Huneau C."/>
            <person name="Blein T."/>
            <person name="Aime D."/>
            <person name="Laguerre M."/>
            <person name="Taylor J."/>
            <person name="Schubert V."/>
            <person name="Nelson M."/>
            <person name="Geu-Flores F."/>
            <person name="Crespi M."/>
            <person name="Gallardo-Guerrero K."/>
            <person name="Delaux P.-M."/>
            <person name="Salse J."/>
            <person name="Berges H."/>
            <person name="Guyot R."/>
            <person name="Gouzy J."/>
            <person name="Peret B."/>
        </authorList>
    </citation>
    <scope>NUCLEOTIDE SEQUENCE [LARGE SCALE GENOMIC DNA]</scope>
    <source>
        <strain evidence="4">cv. Amiga</strain>
    </source>
</reference>
<dbReference type="AlphaFoldDB" id="A0A6A4PPG1"/>
<evidence type="ECO:0000256" key="1">
    <source>
        <dbReference type="SAM" id="SignalP"/>
    </source>
</evidence>
<feature type="domain" description="Reverse transcriptase zinc-binding" evidence="2">
    <location>
        <begin position="18"/>
        <end position="92"/>
    </location>
</feature>
<protein>
    <submittedName>
        <fullName evidence="3">Putative reverse transcriptase zinc-binding domain-containing protein</fullName>
    </submittedName>
</protein>
<feature type="chain" id="PRO_5025459638" evidence="1">
    <location>
        <begin position="20"/>
        <end position="96"/>
    </location>
</feature>
<proteinExistence type="predicted"/>
<keyword evidence="3" id="KW-0695">RNA-directed DNA polymerase</keyword>
<accession>A0A6A4PPG1</accession>
<dbReference type="EMBL" id="WOCE01000012">
    <property type="protein sequence ID" value="KAE9603423.1"/>
    <property type="molecule type" value="Genomic_DNA"/>
</dbReference>
<keyword evidence="1" id="KW-0732">Signal</keyword>
<evidence type="ECO:0000259" key="2">
    <source>
        <dbReference type="Pfam" id="PF13966"/>
    </source>
</evidence>
<keyword evidence="3" id="KW-0808">Transferase</keyword>
<evidence type="ECO:0000313" key="4">
    <source>
        <dbReference type="Proteomes" id="UP000447434"/>
    </source>
</evidence>
<dbReference type="Pfam" id="PF13966">
    <property type="entry name" value="zf-RVT"/>
    <property type="match status" value="1"/>
</dbReference>
<dbReference type="Proteomes" id="UP000447434">
    <property type="component" value="Chromosome 12"/>
</dbReference>
<sequence length="96" mass="11195">MVYLMIYVVLSYIAQLNHQQSPIGKKVNNCWINCVPLNICCFVWKLIRMGLPTNDELFKRNVIVRVDEMLCIFCNNHVEIIDHLFASCDFVVSICK</sequence>
<keyword evidence="4" id="KW-1185">Reference proteome</keyword>
<dbReference type="GO" id="GO:0003964">
    <property type="term" value="F:RNA-directed DNA polymerase activity"/>
    <property type="evidence" value="ECO:0007669"/>
    <property type="project" value="UniProtKB-KW"/>
</dbReference>
<gene>
    <name evidence="3" type="ORF">Lalb_Chr12g0210331</name>
</gene>
<feature type="signal peptide" evidence="1">
    <location>
        <begin position="1"/>
        <end position="19"/>
    </location>
</feature>
<evidence type="ECO:0000313" key="3">
    <source>
        <dbReference type="EMBL" id="KAE9603423.1"/>
    </source>
</evidence>
<dbReference type="OrthoDB" id="1743609at2759"/>
<dbReference type="InterPro" id="IPR026960">
    <property type="entry name" value="RVT-Znf"/>
</dbReference>